<evidence type="ECO:0000259" key="6">
    <source>
        <dbReference type="Pfam" id="PF09864"/>
    </source>
</evidence>
<dbReference type="InterPro" id="IPR018660">
    <property type="entry name" value="MliC"/>
</dbReference>
<dbReference type="RefSeq" id="WP_042804186.1">
    <property type="nucleotide sequence ID" value="NZ_AVSP01000011.1"/>
</dbReference>
<reference evidence="7 8" key="1">
    <citation type="journal article" date="2014" name="Genome Announc.">
        <title>Genome Sequence of a Presumptive Mannheimia haemolytica Strain with an A1/A6-Cross-Reactive Serotype from a White-Tailed Deer (Odocoileus virginianus).</title>
        <authorList>
            <person name="Lawrence P.K."/>
            <person name="Bey R.F."/>
            <person name="Wiener B."/>
            <person name="Kittichotirat W."/>
            <person name="Bumgarner R.E."/>
        </authorList>
    </citation>
    <scope>NUCLEOTIDE SEQUENCE [LARGE SCALE GENOMIC DNA]</scope>
    <source>
        <strain evidence="7 8">PKL10</strain>
    </source>
</reference>
<evidence type="ECO:0000313" key="7">
    <source>
        <dbReference type="EMBL" id="EXI61343.1"/>
    </source>
</evidence>
<feature type="signal peptide" evidence="5">
    <location>
        <begin position="1"/>
        <end position="24"/>
    </location>
</feature>
<dbReference type="AlphaFoldDB" id="A0A011LVV1"/>
<keyword evidence="1 5" id="KW-0732">Signal</keyword>
<organism evidence="7 8">
    <name type="scientific">Mannheimia granulomatis</name>
    <dbReference type="NCBI Taxonomy" id="85402"/>
    <lineage>
        <taxon>Bacteria</taxon>
        <taxon>Pseudomonadati</taxon>
        <taxon>Pseudomonadota</taxon>
        <taxon>Gammaproteobacteria</taxon>
        <taxon>Pasteurellales</taxon>
        <taxon>Pasteurellaceae</taxon>
        <taxon>Mannheimia</taxon>
    </lineage>
</organism>
<feature type="domain" description="C-type lysozyme inhibitor" evidence="6">
    <location>
        <begin position="61"/>
        <end position="132"/>
    </location>
</feature>
<keyword evidence="2" id="KW-0472">Membrane</keyword>
<evidence type="ECO:0000313" key="8">
    <source>
        <dbReference type="Proteomes" id="UP000054123"/>
    </source>
</evidence>
<feature type="chain" id="PRO_5001461935" evidence="5">
    <location>
        <begin position="25"/>
        <end position="140"/>
    </location>
</feature>
<dbReference type="PIRSF" id="PIRSF007352">
    <property type="entry name" value="OapB"/>
    <property type="match status" value="1"/>
</dbReference>
<dbReference type="InterPro" id="IPR012097">
    <property type="entry name" value="OapB"/>
</dbReference>
<proteinExistence type="predicted"/>
<gene>
    <name evidence="7" type="ORF">AK33_10345</name>
</gene>
<dbReference type="EMBL" id="JANJ01000008">
    <property type="protein sequence ID" value="EXI61343.1"/>
    <property type="molecule type" value="Genomic_DNA"/>
</dbReference>
<dbReference type="Pfam" id="PF09864">
    <property type="entry name" value="MliC"/>
    <property type="match status" value="1"/>
</dbReference>
<dbReference type="SUPFAM" id="SSF141488">
    <property type="entry name" value="YdhA-like"/>
    <property type="match status" value="1"/>
</dbReference>
<name>A0A011LVV1_9PAST</name>
<dbReference type="OrthoDB" id="5689950at2"/>
<evidence type="ECO:0000256" key="5">
    <source>
        <dbReference type="SAM" id="SignalP"/>
    </source>
</evidence>
<dbReference type="Gene3D" id="2.40.128.200">
    <property type="match status" value="1"/>
</dbReference>
<accession>A0A011LVV1</accession>
<dbReference type="STRING" id="1122190.GCA_000621105_01930"/>
<keyword evidence="4" id="KW-0449">Lipoprotein</keyword>
<evidence type="ECO:0000256" key="2">
    <source>
        <dbReference type="ARBA" id="ARBA00023136"/>
    </source>
</evidence>
<dbReference type="PROSITE" id="PS51257">
    <property type="entry name" value="PROKAR_LIPOPROTEIN"/>
    <property type="match status" value="1"/>
</dbReference>
<dbReference type="PATRIC" id="fig|1450449.3.peg.2060"/>
<dbReference type="InterPro" id="IPR036328">
    <property type="entry name" value="MliC_sf"/>
</dbReference>
<evidence type="ECO:0000256" key="4">
    <source>
        <dbReference type="ARBA" id="ARBA00023288"/>
    </source>
</evidence>
<evidence type="ECO:0000256" key="3">
    <source>
        <dbReference type="ARBA" id="ARBA00023139"/>
    </source>
</evidence>
<comment type="caution">
    <text evidence="7">The sequence shown here is derived from an EMBL/GenBank/DDBJ whole genome shotgun (WGS) entry which is preliminary data.</text>
</comment>
<evidence type="ECO:0000256" key="1">
    <source>
        <dbReference type="ARBA" id="ARBA00022729"/>
    </source>
</evidence>
<protein>
    <submittedName>
        <fullName evidence="7">Opacity-associated protein B</fullName>
    </submittedName>
</protein>
<keyword evidence="3" id="KW-0564">Palmitate</keyword>
<sequence length="140" mass="15761">MNLFLKQHKLIGLMAVAIAILAGACTPAVTPVEQIHQAQRVKEPMQTVTTQIGQASEVVIYRCKNDKKVEVERQNKTSNFTKKEMVTVSFQGISHQLSAAVTKNGKKYTNIRWTWHETRDGKAFLYNNTKKTLAANCVKQ</sequence>
<dbReference type="Proteomes" id="UP000054123">
    <property type="component" value="Unassembled WGS sequence"/>
</dbReference>
<keyword evidence="8" id="KW-1185">Reference proteome</keyword>